<evidence type="ECO:0000256" key="7">
    <source>
        <dbReference type="ARBA" id="ARBA00013031"/>
    </source>
</evidence>
<evidence type="ECO:0000256" key="8">
    <source>
        <dbReference type="ARBA" id="ARBA00017684"/>
    </source>
</evidence>
<keyword evidence="11 18" id="KW-0479">Metal-binding</keyword>
<evidence type="ECO:0000256" key="6">
    <source>
        <dbReference type="ARBA" id="ARBA00005412"/>
    </source>
</evidence>
<evidence type="ECO:0000256" key="18">
    <source>
        <dbReference type="HAMAP-Rule" id="MF_00110"/>
    </source>
</evidence>
<gene>
    <name evidence="18 21" type="primary">aroB</name>
    <name evidence="21" type="ORF">G3A44_14310</name>
</gene>
<accession>A0A7C9TJU5</accession>
<dbReference type="PANTHER" id="PTHR43622:SF7">
    <property type="entry name" value="3-DEHYDROQUINATE SYNTHASE, CHLOROPLASTIC"/>
    <property type="match status" value="1"/>
</dbReference>
<dbReference type="UniPathway" id="UPA00053">
    <property type="reaction ID" value="UER00085"/>
</dbReference>
<evidence type="ECO:0000256" key="4">
    <source>
        <dbReference type="ARBA" id="ARBA00004496"/>
    </source>
</evidence>
<dbReference type="NCBIfam" id="TIGR01357">
    <property type="entry name" value="aroB"/>
    <property type="match status" value="1"/>
</dbReference>
<feature type="binding site" evidence="18">
    <location>
        <begin position="139"/>
        <end position="140"/>
    </location>
    <ligand>
        <name>NAD(+)</name>
        <dbReference type="ChEBI" id="CHEBI:57540"/>
    </ligand>
</feature>
<evidence type="ECO:0000259" key="19">
    <source>
        <dbReference type="Pfam" id="PF01761"/>
    </source>
</evidence>
<evidence type="ECO:0000256" key="5">
    <source>
        <dbReference type="ARBA" id="ARBA00004661"/>
    </source>
</evidence>
<evidence type="ECO:0000313" key="22">
    <source>
        <dbReference type="Proteomes" id="UP000484255"/>
    </source>
</evidence>
<evidence type="ECO:0000256" key="16">
    <source>
        <dbReference type="ARBA" id="ARBA00023239"/>
    </source>
</evidence>
<dbReference type="GO" id="GO:0008652">
    <property type="term" value="P:amino acid biosynthetic process"/>
    <property type="evidence" value="ECO:0007669"/>
    <property type="project" value="UniProtKB-KW"/>
</dbReference>
<feature type="binding site" evidence="18">
    <location>
        <position position="257"/>
    </location>
    <ligand>
        <name>Zn(2+)</name>
        <dbReference type="ChEBI" id="CHEBI:29105"/>
    </ligand>
</feature>
<dbReference type="GO" id="GO:0046872">
    <property type="term" value="F:metal ion binding"/>
    <property type="evidence" value="ECO:0007669"/>
    <property type="project" value="UniProtKB-KW"/>
</dbReference>
<dbReference type="GO" id="GO:0005737">
    <property type="term" value="C:cytoplasm"/>
    <property type="evidence" value="ECO:0007669"/>
    <property type="project" value="UniProtKB-SubCell"/>
</dbReference>
<comment type="cofactor">
    <cofactor evidence="18">
        <name>Co(2+)</name>
        <dbReference type="ChEBI" id="CHEBI:48828"/>
    </cofactor>
    <cofactor evidence="18">
        <name>Zn(2+)</name>
        <dbReference type="ChEBI" id="CHEBI:29105"/>
    </cofactor>
    <text evidence="18">Binds 1 divalent metal cation per subunit. Can use either Co(2+) or Zn(2+).</text>
</comment>
<sequence length="373" mass="40012">MTPNTHKHQEPAKVHIALGERSYDVCIGQDLLSDPRAWEGLPGGTLGVIITNDTVRPLYASRLQALLATRHRKVLVISLPDGEAFKTLASFELVMDRLLAEGADRKTVLYALGGGVIGDLTGFAAACYMRGVPFVQIPTTLLSQVDSSVGGKTAVNHPRGKNMVGAFYQPARVFCDLDSLRTLPAREVSAGLAEVIKYGLITDAHFFHWLEENAVALVAGEVSALQHAVRRSCEIKAWVVGQDERESGLRAILNFGHTFGHAIEAGLGFGTWLHGEAVAAGMVMATDLSARLGMAPQDLLPRLRTLLRRVGLPDAAPALPGGEDEYLHHMAVDKKAEAGAIRYVLLQGLGQAVVKAVPDEQVRPTLRACLAAA</sequence>
<keyword evidence="16 18" id="KW-0456">Lyase</keyword>
<evidence type="ECO:0000256" key="12">
    <source>
        <dbReference type="ARBA" id="ARBA00022741"/>
    </source>
</evidence>
<protein>
    <recommendedName>
        <fullName evidence="8 18">3-dehydroquinate synthase</fullName>
        <shortName evidence="18">DHQS</shortName>
        <ecNumber evidence="7 18">4.2.3.4</ecNumber>
    </recommendedName>
</protein>
<evidence type="ECO:0000313" key="21">
    <source>
        <dbReference type="EMBL" id="NDY92359.1"/>
    </source>
</evidence>
<name>A0A7C9TJU5_9BURK</name>
<evidence type="ECO:0000256" key="3">
    <source>
        <dbReference type="ARBA" id="ARBA00003485"/>
    </source>
</evidence>
<dbReference type="PIRSF" id="PIRSF001455">
    <property type="entry name" value="DHQ_synth"/>
    <property type="match status" value="1"/>
</dbReference>
<organism evidence="21 22">
    <name type="scientific">Ideonella livida</name>
    <dbReference type="NCBI Taxonomy" id="2707176"/>
    <lineage>
        <taxon>Bacteria</taxon>
        <taxon>Pseudomonadati</taxon>
        <taxon>Pseudomonadota</taxon>
        <taxon>Betaproteobacteria</taxon>
        <taxon>Burkholderiales</taxon>
        <taxon>Sphaerotilaceae</taxon>
        <taxon>Ideonella</taxon>
    </lineage>
</organism>
<dbReference type="GO" id="GO:0000166">
    <property type="term" value="F:nucleotide binding"/>
    <property type="evidence" value="ECO:0007669"/>
    <property type="project" value="UniProtKB-KW"/>
</dbReference>
<dbReference type="FunFam" id="3.40.50.1970:FF:000001">
    <property type="entry name" value="3-dehydroquinate synthase"/>
    <property type="match status" value="1"/>
</dbReference>
<dbReference type="Pfam" id="PF01761">
    <property type="entry name" value="DHQ_synthase"/>
    <property type="match status" value="1"/>
</dbReference>
<dbReference type="HAMAP" id="MF_00110">
    <property type="entry name" value="DHQ_synthase"/>
    <property type="match status" value="1"/>
</dbReference>
<dbReference type="GO" id="GO:0009073">
    <property type="term" value="P:aromatic amino acid family biosynthetic process"/>
    <property type="evidence" value="ECO:0007669"/>
    <property type="project" value="UniProtKB-KW"/>
</dbReference>
<keyword evidence="14 18" id="KW-0520">NAD</keyword>
<dbReference type="GO" id="GO:0003856">
    <property type="term" value="F:3-dehydroquinate synthase activity"/>
    <property type="evidence" value="ECO:0007669"/>
    <property type="project" value="UniProtKB-UniRule"/>
</dbReference>
<dbReference type="CDD" id="cd08195">
    <property type="entry name" value="DHQS"/>
    <property type="match status" value="1"/>
</dbReference>
<dbReference type="RefSeq" id="WP_163458211.1">
    <property type="nucleotide sequence ID" value="NZ_JAAGOH010000017.1"/>
</dbReference>
<dbReference type="GO" id="GO:0009423">
    <property type="term" value="P:chorismate biosynthetic process"/>
    <property type="evidence" value="ECO:0007669"/>
    <property type="project" value="UniProtKB-UniRule"/>
</dbReference>
<dbReference type="Gene3D" id="1.20.1090.10">
    <property type="entry name" value="Dehydroquinate synthase-like - alpha domain"/>
    <property type="match status" value="1"/>
</dbReference>
<evidence type="ECO:0000256" key="15">
    <source>
        <dbReference type="ARBA" id="ARBA00023141"/>
    </source>
</evidence>
<keyword evidence="17 18" id="KW-0170">Cobalt</keyword>
<evidence type="ECO:0000256" key="9">
    <source>
        <dbReference type="ARBA" id="ARBA00022490"/>
    </source>
</evidence>
<dbReference type="EMBL" id="JAAGOH010000017">
    <property type="protein sequence ID" value="NDY92359.1"/>
    <property type="molecule type" value="Genomic_DNA"/>
</dbReference>
<feature type="domain" description="3-dehydroquinate synthase N-terminal" evidence="19">
    <location>
        <begin position="77"/>
        <end position="189"/>
    </location>
</feature>
<comment type="catalytic activity">
    <reaction evidence="1 18">
        <text>7-phospho-2-dehydro-3-deoxy-D-arabino-heptonate = 3-dehydroquinate + phosphate</text>
        <dbReference type="Rhea" id="RHEA:21968"/>
        <dbReference type="ChEBI" id="CHEBI:32364"/>
        <dbReference type="ChEBI" id="CHEBI:43474"/>
        <dbReference type="ChEBI" id="CHEBI:58394"/>
        <dbReference type="EC" id="4.2.3.4"/>
    </reaction>
</comment>
<comment type="caution">
    <text evidence="21">The sequence shown here is derived from an EMBL/GenBank/DDBJ whole genome shotgun (WGS) entry which is preliminary data.</text>
</comment>
<feature type="binding site" evidence="18">
    <location>
        <begin position="115"/>
        <end position="119"/>
    </location>
    <ligand>
        <name>NAD(+)</name>
        <dbReference type="ChEBI" id="CHEBI:57540"/>
    </ligand>
</feature>
<comment type="subcellular location">
    <subcellularLocation>
        <location evidence="4 18">Cytoplasm</location>
    </subcellularLocation>
</comment>
<dbReference type="Proteomes" id="UP000484255">
    <property type="component" value="Unassembled WGS sequence"/>
</dbReference>
<dbReference type="InterPro" id="IPR050071">
    <property type="entry name" value="Dehydroquinate_synthase"/>
</dbReference>
<reference evidence="21 22" key="1">
    <citation type="submission" date="2020-02" db="EMBL/GenBank/DDBJ databases">
        <title>Ideonella bacterium strain TBM-1.</title>
        <authorList>
            <person name="Chen W.-M."/>
        </authorList>
    </citation>
    <scope>NUCLEOTIDE SEQUENCE [LARGE SCALE GENOMIC DNA]</scope>
    <source>
        <strain evidence="21 22">TBM-1</strain>
    </source>
</reference>
<evidence type="ECO:0000256" key="11">
    <source>
        <dbReference type="ARBA" id="ARBA00022723"/>
    </source>
</evidence>
<evidence type="ECO:0000256" key="14">
    <source>
        <dbReference type="ARBA" id="ARBA00023027"/>
    </source>
</evidence>
<keyword evidence="15 18" id="KW-0057">Aromatic amino acid biosynthesis</keyword>
<feature type="binding site" evidence="18">
    <location>
        <position position="152"/>
    </location>
    <ligand>
        <name>NAD(+)</name>
        <dbReference type="ChEBI" id="CHEBI:57540"/>
    </ligand>
</feature>
<dbReference type="AlphaFoldDB" id="A0A7C9TJU5"/>
<dbReference type="InterPro" id="IPR056179">
    <property type="entry name" value="DHQS_C"/>
</dbReference>
<comment type="pathway">
    <text evidence="5 18">Metabolic intermediate biosynthesis; chorismate biosynthesis; chorismate from D-erythrose 4-phosphate and phosphoenolpyruvate: step 2/7.</text>
</comment>
<evidence type="ECO:0000256" key="2">
    <source>
        <dbReference type="ARBA" id="ARBA00001911"/>
    </source>
</evidence>
<dbReference type="InterPro" id="IPR030963">
    <property type="entry name" value="DHQ_synth_fam"/>
</dbReference>
<comment type="cofactor">
    <cofactor evidence="2 18">
        <name>NAD(+)</name>
        <dbReference type="ChEBI" id="CHEBI:57540"/>
    </cofactor>
</comment>
<dbReference type="Gene3D" id="3.40.50.1970">
    <property type="match status" value="1"/>
</dbReference>
<dbReference type="InterPro" id="IPR016037">
    <property type="entry name" value="DHQ_synth_AroB"/>
</dbReference>
<evidence type="ECO:0000256" key="13">
    <source>
        <dbReference type="ARBA" id="ARBA00022833"/>
    </source>
</evidence>
<dbReference type="EC" id="4.2.3.4" evidence="7 18"/>
<feature type="binding site" evidence="18">
    <location>
        <position position="194"/>
    </location>
    <ligand>
        <name>Zn(2+)</name>
        <dbReference type="ChEBI" id="CHEBI:29105"/>
    </ligand>
</feature>
<comment type="function">
    <text evidence="3 18">Catalyzes the conversion of 3-deoxy-D-arabino-heptulosonate 7-phosphate (DAHP) to dehydroquinate (DHQ).</text>
</comment>
<keyword evidence="13 18" id="KW-0862">Zinc</keyword>
<dbReference type="InterPro" id="IPR030960">
    <property type="entry name" value="DHQS/DOIS_N"/>
</dbReference>
<proteinExistence type="inferred from homology"/>
<evidence type="ECO:0000256" key="1">
    <source>
        <dbReference type="ARBA" id="ARBA00001393"/>
    </source>
</evidence>
<evidence type="ECO:0000256" key="17">
    <source>
        <dbReference type="ARBA" id="ARBA00023285"/>
    </source>
</evidence>
<keyword evidence="9 18" id="KW-0963">Cytoplasm</keyword>
<feature type="binding site" evidence="18">
    <location>
        <position position="274"/>
    </location>
    <ligand>
        <name>Zn(2+)</name>
        <dbReference type="ChEBI" id="CHEBI:29105"/>
    </ligand>
</feature>
<keyword evidence="12 18" id="KW-0547">Nucleotide-binding</keyword>
<comment type="caution">
    <text evidence="18">Lacks conserved residue(s) required for the propagation of feature annotation.</text>
</comment>
<dbReference type="PANTHER" id="PTHR43622">
    <property type="entry name" value="3-DEHYDROQUINATE SYNTHASE"/>
    <property type="match status" value="1"/>
</dbReference>
<dbReference type="SUPFAM" id="SSF56796">
    <property type="entry name" value="Dehydroquinate synthase-like"/>
    <property type="match status" value="1"/>
</dbReference>
<dbReference type="Pfam" id="PF24621">
    <property type="entry name" value="DHQS_C"/>
    <property type="match status" value="1"/>
</dbReference>
<feature type="binding site" evidence="18">
    <location>
        <position position="161"/>
    </location>
    <ligand>
        <name>NAD(+)</name>
        <dbReference type="ChEBI" id="CHEBI:57540"/>
    </ligand>
</feature>
<evidence type="ECO:0000259" key="20">
    <source>
        <dbReference type="Pfam" id="PF24621"/>
    </source>
</evidence>
<keyword evidence="22" id="KW-1185">Reference proteome</keyword>
<feature type="domain" description="3-dehydroquinate synthase C-terminal" evidence="20">
    <location>
        <begin position="191"/>
        <end position="336"/>
    </location>
</feature>
<comment type="similarity">
    <text evidence="6 18">Belongs to the sugar phosphate cyclases superfamily. Dehydroquinate synthase family.</text>
</comment>
<keyword evidence="10 18" id="KW-0028">Amino-acid biosynthesis</keyword>
<feature type="binding site" evidence="18">
    <location>
        <begin position="81"/>
        <end position="86"/>
    </location>
    <ligand>
        <name>NAD(+)</name>
        <dbReference type="ChEBI" id="CHEBI:57540"/>
    </ligand>
</feature>
<evidence type="ECO:0000256" key="10">
    <source>
        <dbReference type="ARBA" id="ARBA00022605"/>
    </source>
</evidence>